<name>A0ABP5RU67_9ACTN</name>
<evidence type="ECO:0000313" key="2">
    <source>
        <dbReference type="Proteomes" id="UP001500305"/>
    </source>
</evidence>
<dbReference type="EMBL" id="BAAATR010000053">
    <property type="protein sequence ID" value="GAA2275848.1"/>
    <property type="molecule type" value="Genomic_DNA"/>
</dbReference>
<evidence type="ECO:0000313" key="1">
    <source>
        <dbReference type="EMBL" id="GAA2275848.1"/>
    </source>
</evidence>
<organism evidence="1 2">
    <name type="scientific">Kitasatospora cystarginea</name>
    <dbReference type="NCBI Taxonomy" id="58350"/>
    <lineage>
        <taxon>Bacteria</taxon>
        <taxon>Bacillati</taxon>
        <taxon>Actinomycetota</taxon>
        <taxon>Actinomycetes</taxon>
        <taxon>Kitasatosporales</taxon>
        <taxon>Streptomycetaceae</taxon>
        <taxon>Kitasatospora</taxon>
    </lineage>
</organism>
<gene>
    <name evidence="1" type="ORF">GCM10010430_72150</name>
</gene>
<comment type="caution">
    <text evidence="1">The sequence shown here is derived from an EMBL/GenBank/DDBJ whole genome shotgun (WGS) entry which is preliminary data.</text>
</comment>
<sequence>MLAGPGFWDSEIARAGWSRVISPSRSTCPEIAGRGTVWGRNVYVRGHEQLIMEWSDPVSLSAVILNGQSHQVESAEVLAAVIREGGHR</sequence>
<accession>A0ABP5RU67</accession>
<reference evidence="2" key="1">
    <citation type="journal article" date="2019" name="Int. J. Syst. Evol. Microbiol.">
        <title>The Global Catalogue of Microorganisms (GCM) 10K type strain sequencing project: providing services to taxonomists for standard genome sequencing and annotation.</title>
        <authorList>
            <consortium name="The Broad Institute Genomics Platform"/>
            <consortium name="The Broad Institute Genome Sequencing Center for Infectious Disease"/>
            <person name="Wu L."/>
            <person name="Ma J."/>
        </authorList>
    </citation>
    <scope>NUCLEOTIDE SEQUENCE [LARGE SCALE GENOMIC DNA]</scope>
    <source>
        <strain evidence="2">JCM 7356</strain>
    </source>
</reference>
<protein>
    <submittedName>
        <fullName evidence="1">Uncharacterized protein</fullName>
    </submittedName>
</protein>
<keyword evidence="2" id="KW-1185">Reference proteome</keyword>
<proteinExistence type="predicted"/>
<dbReference type="Proteomes" id="UP001500305">
    <property type="component" value="Unassembled WGS sequence"/>
</dbReference>